<evidence type="ECO:0000313" key="1">
    <source>
        <dbReference type="EMBL" id="SLM09714.1"/>
    </source>
</evidence>
<accession>A0A3P3XLH8</accession>
<protein>
    <recommendedName>
        <fullName evidence="3">CopG family transcriptional regulator</fullName>
    </recommendedName>
</protein>
<gene>
    <name evidence="1" type="ORF">SPIROBIBN47_10009</name>
    <name evidence="2" type="ORF">SPIROBIBN47_410084</name>
</gene>
<proteinExistence type="predicted"/>
<dbReference type="AlphaFoldDB" id="A0A3P3XLH8"/>
<sequence length="77" mass="8653">MAKTITVRVEDTTYDIFKKAAEGQKRTISNYLEFAALNYTVNETVVDDSEMKEILAFENDIKKGLADISAGRYKVIG</sequence>
<dbReference type="EMBL" id="FWDM01000036">
    <property type="protein sequence ID" value="SLM15404.1"/>
    <property type="molecule type" value="Genomic_DNA"/>
</dbReference>
<organism evidence="2">
    <name type="scientific">uncultured spirochete</name>
    <dbReference type="NCBI Taxonomy" id="156406"/>
    <lineage>
        <taxon>Bacteria</taxon>
        <taxon>Pseudomonadati</taxon>
        <taxon>Spirochaetota</taxon>
        <taxon>Spirochaetia</taxon>
        <taxon>Spirochaetales</taxon>
        <taxon>environmental samples</taxon>
    </lineage>
</organism>
<dbReference type="EMBL" id="FWDM01000001">
    <property type="protein sequence ID" value="SLM09714.1"/>
    <property type="molecule type" value="Genomic_DNA"/>
</dbReference>
<reference evidence="2" key="1">
    <citation type="submission" date="2017-02" db="EMBL/GenBank/DDBJ databases">
        <authorList>
            <person name="Regsiter A."/>
            <person name="William W."/>
        </authorList>
    </citation>
    <scope>NUCLEOTIDE SEQUENCE</scope>
    <source>
        <strain evidence="2">Bib</strain>
    </source>
</reference>
<evidence type="ECO:0000313" key="2">
    <source>
        <dbReference type="EMBL" id="SLM15404.1"/>
    </source>
</evidence>
<name>A0A3P3XLH8_9SPIR</name>
<evidence type="ECO:0008006" key="3">
    <source>
        <dbReference type="Google" id="ProtNLM"/>
    </source>
</evidence>